<evidence type="ECO:0000256" key="2">
    <source>
        <dbReference type="SAM" id="MobiDB-lite"/>
    </source>
</evidence>
<comment type="caution">
    <text evidence="3">The sequence shown here is derived from an EMBL/GenBank/DDBJ whole genome shotgun (WGS) entry which is preliminary data.</text>
</comment>
<protein>
    <recommendedName>
        <fullName evidence="5">SH3 domain-binding glutamic acid-rich protein</fullName>
    </recommendedName>
</protein>
<evidence type="ECO:0008006" key="5">
    <source>
        <dbReference type="Google" id="ProtNLM"/>
    </source>
</evidence>
<dbReference type="SUPFAM" id="SSF52833">
    <property type="entry name" value="Thioredoxin-like"/>
    <property type="match status" value="1"/>
</dbReference>
<dbReference type="PANTHER" id="PTHR12232:SF15">
    <property type="entry name" value="SH3 DOMAIN-BINDING GLUTAMIC ACID-RICH PROTEIN HOMOLOG"/>
    <property type="match status" value="1"/>
</dbReference>
<dbReference type="Pfam" id="PF04908">
    <property type="entry name" value="SH3BGR"/>
    <property type="match status" value="1"/>
</dbReference>
<evidence type="ECO:0000256" key="1">
    <source>
        <dbReference type="ARBA" id="ARBA00007764"/>
    </source>
</evidence>
<dbReference type="InterPro" id="IPR051033">
    <property type="entry name" value="SH3BGR"/>
</dbReference>
<reference evidence="3 4" key="1">
    <citation type="submission" date="2024-08" db="EMBL/GenBank/DDBJ databases">
        <authorList>
            <person name="Cucini C."/>
            <person name="Frati F."/>
        </authorList>
    </citation>
    <scope>NUCLEOTIDE SEQUENCE [LARGE SCALE GENOMIC DNA]</scope>
</reference>
<dbReference type="Proteomes" id="UP001642540">
    <property type="component" value="Unassembled WGS sequence"/>
</dbReference>
<dbReference type="EMBL" id="CAXLJM020000035">
    <property type="protein sequence ID" value="CAL8103963.1"/>
    <property type="molecule type" value="Genomic_DNA"/>
</dbReference>
<dbReference type="InterPro" id="IPR036249">
    <property type="entry name" value="Thioredoxin-like_sf"/>
</dbReference>
<evidence type="ECO:0000313" key="4">
    <source>
        <dbReference type="Proteomes" id="UP001642540"/>
    </source>
</evidence>
<accession>A0ABP1QLN1</accession>
<dbReference type="Gene3D" id="3.40.30.10">
    <property type="entry name" value="Glutaredoxin"/>
    <property type="match status" value="1"/>
</dbReference>
<feature type="region of interest" description="Disordered" evidence="2">
    <location>
        <begin position="107"/>
        <end position="172"/>
    </location>
</feature>
<dbReference type="InterPro" id="IPR006993">
    <property type="entry name" value="Glut_rich_SH3-bd"/>
</dbReference>
<dbReference type="PANTHER" id="PTHR12232">
    <property type="entry name" value="SH3 DOMAIN-BINDING GLUTAMIC ACID-RICH-LIKE PROTEIN"/>
    <property type="match status" value="1"/>
</dbReference>
<name>A0ABP1QLN1_9HEXA</name>
<sequence length="172" mass="18768">MGVIVYYSEISGQKEVKKRQQRVMMILESKSIPYEPIDITDPARENEKDFMLKNAKTKGDAKYVLAPQIFNDEVYCGDFDDFELANENDELESFLKCPKAQNNNIKVANGTSRESSADAEAKVEAPVQNDASDAPAPAASETPAAEESAPATTEEAKEAEPEAGAEGKEADE</sequence>
<comment type="similarity">
    <text evidence="1">Belongs to the SH3BGR family.</text>
</comment>
<feature type="compositionally biased region" description="Low complexity" evidence="2">
    <location>
        <begin position="130"/>
        <end position="153"/>
    </location>
</feature>
<keyword evidence="4" id="KW-1185">Reference proteome</keyword>
<proteinExistence type="inferred from homology"/>
<gene>
    <name evidence="3" type="ORF">ODALV1_LOCUS11610</name>
</gene>
<feature type="compositionally biased region" description="Basic and acidic residues" evidence="2">
    <location>
        <begin position="154"/>
        <end position="172"/>
    </location>
</feature>
<organism evidence="3 4">
    <name type="scientific">Orchesella dallaii</name>
    <dbReference type="NCBI Taxonomy" id="48710"/>
    <lineage>
        <taxon>Eukaryota</taxon>
        <taxon>Metazoa</taxon>
        <taxon>Ecdysozoa</taxon>
        <taxon>Arthropoda</taxon>
        <taxon>Hexapoda</taxon>
        <taxon>Collembola</taxon>
        <taxon>Entomobryomorpha</taxon>
        <taxon>Entomobryoidea</taxon>
        <taxon>Orchesellidae</taxon>
        <taxon>Orchesellinae</taxon>
        <taxon>Orchesella</taxon>
    </lineage>
</organism>
<evidence type="ECO:0000313" key="3">
    <source>
        <dbReference type="EMBL" id="CAL8103963.1"/>
    </source>
</evidence>
<dbReference type="PROSITE" id="PS51354">
    <property type="entry name" value="GLUTAREDOXIN_2"/>
    <property type="match status" value="1"/>
</dbReference>